<feature type="domain" description="BON" evidence="3">
    <location>
        <begin position="156"/>
        <end position="224"/>
    </location>
</feature>
<dbReference type="PANTHER" id="PTHR43080:SF26">
    <property type="entry name" value="REGULATORY PROTEIN"/>
    <property type="match status" value="1"/>
</dbReference>
<keyword evidence="1 2" id="KW-0129">CBS domain</keyword>
<dbReference type="CDD" id="cd04586">
    <property type="entry name" value="CBS_pair_BON_assoc"/>
    <property type="match status" value="1"/>
</dbReference>
<geneLocation type="plasmid" evidence="6">
    <name>prsp8c3c</name>
</geneLocation>
<dbReference type="SUPFAM" id="SSF54631">
    <property type="entry name" value="CBS-domain pair"/>
    <property type="match status" value="1"/>
</dbReference>
<dbReference type="SMART" id="SM00116">
    <property type="entry name" value="CBS"/>
    <property type="match status" value="2"/>
</dbReference>
<dbReference type="InterPro" id="IPR051257">
    <property type="entry name" value="Diverse_CBS-Domain"/>
</dbReference>
<dbReference type="InterPro" id="IPR014004">
    <property type="entry name" value="Transpt-assoc_nodulatn_dom_bac"/>
</dbReference>
<organism evidence="5 6">
    <name type="scientific">Rhizobium etli 8C-3</name>
    <dbReference type="NCBI Taxonomy" id="538025"/>
    <lineage>
        <taxon>Bacteria</taxon>
        <taxon>Pseudomonadati</taxon>
        <taxon>Pseudomonadota</taxon>
        <taxon>Alphaproteobacteria</taxon>
        <taxon>Hyphomicrobiales</taxon>
        <taxon>Rhizobiaceae</taxon>
        <taxon>Rhizobium/Agrobacterium group</taxon>
        <taxon>Rhizobium</taxon>
    </lineage>
</organism>
<dbReference type="PANTHER" id="PTHR43080">
    <property type="entry name" value="CBS DOMAIN-CONTAINING PROTEIN CBSX3, MITOCHONDRIAL"/>
    <property type="match status" value="1"/>
</dbReference>
<proteinExistence type="predicted"/>
<dbReference type="EMBL" id="CP017244">
    <property type="protein sequence ID" value="APO78779.1"/>
    <property type="molecule type" value="Genomic_DNA"/>
</dbReference>
<evidence type="ECO:0000313" key="6">
    <source>
        <dbReference type="Proteomes" id="UP000185109"/>
    </source>
</evidence>
<dbReference type="Pfam" id="PF00571">
    <property type="entry name" value="CBS"/>
    <property type="match status" value="2"/>
</dbReference>
<feature type="domain" description="CBS" evidence="4">
    <location>
        <begin position="7"/>
        <end position="65"/>
    </location>
</feature>
<dbReference type="RefSeq" id="WP_074064600.1">
    <property type="nucleotide sequence ID" value="NZ_CP017244.1"/>
</dbReference>
<evidence type="ECO:0000256" key="1">
    <source>
        <dbReference type="ARBA" id="ARBA00023122"/>
    </source>
</evidence>
<keyword evidence="5" id="KW-0614">Plasmid</keyword>
<sequence length="234" mass="25089">MRVSTIMTSAVITIQSTATVAEAANLMLANRISGLPIVEPQGMLVGLISESDLLRRSELDTERQRSWWLSLLASPGKVAEEYVRAHGRKVKEVMSAPVMTVSPYATLGEAADLMERSKVKRLPVVTNGRLVGIVTRSDFLKPLVREPPVEAGQPLSDAAIAAAIAEELAAQSWSKNGLIRANVKNGVVTLSGSVLDERERGAAIVAAENVLGVKMVRDQLAWIDPSFGIVVQAP</sequence>
<dbReference type="Gene3D" id="3.30.1340.30">
    <property type="match status" value="1"/>
</dbReference>
<gene>
    <name evidence="5" type="ORF">AM571_PC01043</name>
</gene>
<dbReference type="Gene3D" id="3.10.580.10">
    <property type="entry name" value="CBS-domain"/>
    <property type="match status" value="1"/>
</dbReference>
<dbReference type="InterPro" id="IPR000644">
    <property type="entry name" value="CBS_dom"/>
</dbReference>
<name>A0A1L5PEU6_RHIET</name>
<dbReference type="PROSITE" id="PS51371">
    <property type="entry name" value="CBS"/>
    <property type="match status" value="2"/>
</dbReference>
<dbReference type="AlphaFoldDB" id="A0A1L5PEU6"/>
<evidence type="ECO:0000313" key="5">
    <source>
        <dbReference type="EMBL" id="APO78779.1"/>
    </source>
</evidence>
<dbReference type="Proteomes" id="UP000185109">
    <property type="component" value="Plasmid pRsp8C3c"/>
</dbReference>
<feature type="domain" description="CBS" evidence="4">
    <location>
        <begin position="94"/>
        <end position="149"/>
    </location>
</feature>
<accession>A0A1L5PEU6</accession>
<evidence type="ECO:0000256" key="2">
    <source>
        <dbReference type="PROSITE-ProRule" id="PRU00703"/>
    </source>
</evidence>
<dbReference type="SMART" id="SM00749">
    <property type="entry name" value="BON"/>
    <property type="match status" value="1"/>
</dbReference>
<protein>
    <submittedName>
        <fullName evidence="5">CBS/BON domain-containing protein</fullName>
    </submittedName>
</protein>
<dbReference type="PROSITE" id="PS50914">
    <property type="entry name" value="BON"/>
    <property type="match status" value="1"/>
</dbReference>
<evidence type="ECO:0000259" key="3">
    <source>
        <dbReference type="PROSITE" id="PS50914"/>
    </source>
</evidence>
<dbReference type="PIRSF" id="PIRSF036990">
    <property type="entry name" value="UCP036990_CBS_BON"/>
    <property type="match status" value="1"/>
</dbReference>
<dbReference type="InterPro" id="IPR007055">
    <property type="entry name" value="BON_dom"/>
</dbReference>
<dbReference type="Pfam" id="PF04972">
    <property type="entry name" value="BON"/>
    <property type="match status" value="1"/>
</dbReference>
<reference evidence="5 6" key="1">
    <citation type="submission" date="2016-09" db="EMBL/GenBank/DDBJ databases">
        <title>The complete genome sequences of Rhizobium gallicum, symbiovars gallicum and phaseoli, symbionts associated to common bean (Phaseolus vulgaris).</title>
        <authorList>
            <person name="Bustos P."/>
            <person name="Santamaria R.I."/>
            <person name="Perez-Carrascal O.M."/>
            <person name="Juarez S."/>
            <person name="Lozano L."/>
            <person name="Martinez-Flores I."/>
            <person name="Martinez-Romero E."/>
            <person name="Cevallos M."/>
            <person name="Romero D."/>
            <person name="Davila G."/>
            <person name="Gonzalez V."/>
        </authorList>
    </citation>
    <scope>NUCLEOTIDE SEQUENCE [LARGE SCALE GENOMIC DNA]</scope>
    <source>
        <strain evidence="5 6">8C-3</strain>
        <plasmid evidence="6">Plasmid prsp8c3c</plasmid>
    </source>
</reference>
<dbReference type="InterPro" id="IPR017080">
    <property type="entry name" value="UCP036990_CBS_BON"/>
</dbReference>
<evidence type="ECO:0000259" key="4">
    <source>
        <dbReference type="PROSITE" id="PS51371"/>
    </source>
</evidence>
<dbReference type="InterPro" id="IPR046342">
    <property type="entry name" value="CBS_dom_sf"/>
</dbReference>